<dbReference type="RefSeq" id="WP_377906518.1">
    <property type="nucleotide sequence ID" value="NZ_JBHRZS010000007.1"/>
</dbReference>
<evidence type="ECO:0000313" key="2">
    <source>
        <dbReference type="EMBL" id="MFC3881178.1"/>
    </source>
</evidence>
<organism evidence="2 3">
    <name type="scientific">Algoriphagus namhaensis</name>
    <dbReference type="NCBI Taxonomy" id="915353"/>
    <lineage>
        <taxon>Bacteria</taxon>
        <taxon>Pseudomonadati</taxon>
        <taxon>Bacteroidota</taxon>
        <taxon>Cytophagia</taxon>
        <taxon>Cytophagales</taxon>
        <taxon>Cyclobacteriaceae</taxon>
        <taxon>Algoriphagus</taxon>
    </lineage>
</organism>
<feature type="transmembrane region" description="Helical" evidence="1">
    <location>
        <begin position="112"/>
        <end position="132"/>
    </location>
</feature>
<gene>
    <name evidence="2" type="ORF">ACFOSV_13375</name>
</gene>
<feature type="transmembrane region" description="Helical" evidence="1">
    <location>
        <begin position="180"/>
        <end position="198"/>
    </location>
</feature>
<protein>
    <submittedName>
        <fullName evidence="2">Uncharacterized protein</fullName>
    </submittedName>
</protein>
<keyword evidence="1" id="KW-1133">Transmembrane helix</keyword>
<feature type="transmembrane region" description="Helical" evidence="1">
    <location>
        <begin position="78"/>
        <end position="100"/>
    </location>
</feature>
<feature type="transmembrane region" description="Helical" evidence="1">
    <location>
        <begin position="243"/>
        <end position="263"/>
    </location>
</feature>
<comment type="caution">
    <text evidence="2">The sequence shown here is derived from an EMBL/GenBank/DDBJ whole genome shotgun (WGS) entry which is preliminary data.</text>
</comment>
<reference evidence="3" key="1">
    <citation type="journal article" date="2019" name="Int. J. Syst. Evol. Microbiol.">
        <title>The Global Catalogue of Microorganisms (GCM) 10K type strain sequencing project: providing services to taxonomists for standard genome sequencing and annotation.</title>
        <authorList>
            <consortium name="The Broad Institute Genomics Platform"/>
            <consortium name="The Broad Institute Genome Sequencing Center for Infectious Disease"/>
            <person name="Wu L."/>
            <person name="Ma J."/>
        </authorList>
    </citation>
    <scope>NUCLEOTIDE SEQUENCE [LARGE SCALE GENOMIC DNA]</scope>
    <source>
        <strain evidence="3">CCUG 60523</strain>
    </source>
</reference>
<evidence type="ECO:0000313" key="3">
    <source>
        <dbReference type="Proteomes" id="UP001595805"/>
    </source>
</evidence>
<keyword evidence="1" id="KW-0812">Transmembrane</keyword>
<keyword evidence="3" id="KW-1185">Reference proteome</keyword>
<feature type="transmembrane region" description="Helical" evidence="1">
    <location>
        <begin position="46"/>
        <end position="66"/>
    </location>
</feature>
<evidence type="ECO:0000256" key="1">
    <source>
        <dbReference type="SAM" id="Phobius"/>
    </source>
</evidence>
<accession>A0ABV8ATA1</accession>
<sequence length="273" mass="30597">MVKLKPFSRIIVSNTIFLSIAILVSISGFWNIYFGPNSAPTFYQNIHVLTTFAWLFLLMTQLIFIAKANFLMHIKLGASILILGPSLIATLVLLSVHSAARAAGQGEADMLVIQNIFPALEVGLLLILGFIFRRNRILHGQLLVSTTLFFFGIALFFTLISFVPQYQITGPETLYRFEDAGITATYISAFFGMILFFVQRRSGWPWLLVTALFFINGYINYLITEANQAKALTALIGSVNEYLAFFGTFLIALSSLIFSLSEYMTKRLGQVKR</sequence>
<dbReference type="Proteomes" id="UP001595805">
    <property type="component" value="Unassembled WGS sequence"/>
</dbReference>
<feature type="transmembrane region" description="Helical" evidence="1">
    <location>
        <begin position="12"/>
        <end position="34"/>
    </location>
</feature>
<name>A0ABV8ATA1_9BACT</name>
<feature type="transmembrane region" description="Helical" evidence="1">
    <location>
        <begin position="205"/>
        <end position="223"/>
    </location>
</feature>
<feature type="transmembrane region" description="Helical" evidence="1">
    <location>
        <begin position="144"/>
        <end position="168"/>
    </location>
</feature>
<dbReference type="EMBL" id="JBHRZS010000007">
    <property type="protein sequence ID" value="MFC3881178.1"/>
    <property type="molecule type" value="Genomic_DNA"/>
</dbReference>
<keyword evidence="1" id="KW-0472">Membrane</keyword>
<proteinExistence type="predicted"/>